<feature type="signal peptide" evidence="2">
    <location>
        <begin position="1"/>
        <end position="22"/>
    </location>
</feature>
<keyword evidence="4" id="KW-1185">Reference proteome</keyword>
<accession>A0A2T5BXP1</accession>
<name>A0A2T5BXP1_9BACT</name>
<organism evidence="3 4">
    <name type="scientific">Mangrovibacterium marinum</name>
    <dbReference type="NCBI Taxonomy" id="1639118"/>
    <lineage>
        <taxon>Bacteria</taxon>
        <taxon>Pseudomonadati</taxon>
        <taxon>Bacteroidota</taxon>
        <taxon>Bacteroidia</taxon>
        <taxon>Marinilabiliales</taxon>
        <taxon>Prolixibacteraceae</taxon>
        <taxon>Mangrovibacterium</taxon>
    </lineage>
</organism>
<dbReference type="RefSeq" id="WP_146161557.1">
    <property type="nucleotide sequence ID" value="NZ_OY782574.1"/>
</dbReference>
<keyword evidence="2" id="KW-0732">Signal</keyword>
<comment type="caution">
    <text evidence="3">The sequence shown here is derived from an EMBL/GenBank/DDBJ whole genome shotgun (WGS) entry which is preliminary data.</text>
</comment>
<dbReference type="EMBL" id="QAAD01000026">
    <property type="protein sequence ID" value="PTN05601.1"/>
    <property type="molecule type" value="Genomic_DNA"/>
</dbReference>
<protein>
    <recommendedName>
        <fullName evidence="5">Spy/CpxP family protein refolding chaperone</fullName>
    </recommendedName>
</protein>
<proteinExistence type="predicted"/>
<dbReference type="OrthoDB" id="1122724at2"/>
<sequence>MKTSIGILAMTFLLTWGLQLNAQQTRRGSCVNGISNLTEEQKTAISALETSYQSQMADYRTDRQGTMDLEQKKEIREKMITARDQHRKQVNELLNSDQQKEYAGWIDARKERWDNSSANVGHRGQKAKKGKAAKRGKGQGKNRSGAGKGACLNNN</sequence>
<evidence type="ECO:0000256" key="2">
    <source>
        <dbReference type="SAM" id="SignalP"/>
    </source>
</evidence>
<feature type="chain" id="PRO_5015561305" description="Spy/CpxP family protein refolding chaperone" evidence="2">
    <location>
        <begin position="23"/>
        <end position="155"/>
    </location>
</feature>
<evidence type="ECO:0000256" key="1">
    <source>
        <dbReference type="SAM" id="MobiDB-lite"/>
    </source>
</evidence>
<feature type="region of interest" description="Disordered" evidence="1">
    <location>
        <begin position="111"/>
        <end position="155"/>
    </location>
</feature>
<dbReference type="Proteomes" id="UP000243525">
    <property type="component" value="Unassembled WGS sequence"/>
</dbReference>
<reference evidence="3 4" key="1">
    <citation type="submission" date="2018-04" db="EMBL/GenBank/DDBJ databases">
        <title>Genomic Encyclopedia of Archaeal and Bacterial Type Strains, Phase II (KMG-II): from individual species to whole genera.</title>
        <authorList>
            <person name="Goeker M."/>
        </authorList>
    </citation>
    <scope>NUCLEOTIDE SEQUENCE [LARGE SCALE GENOMIC DNA]</scope>
    <source>
        <strain evidence="3 4">DSM 28823</strain>
    </source>
</reference>
<feature type="compositionally biased region" description="Basic residues" evidence="1">
    <location>
        <begin position="123"/>
        <end position="140"/>
    </location>
</feature>
<evidence type="ECO:0008006" key="5">
    <source>
        <dbReference type="Google" id="ProtNLM"/>
    </source>
</evidence>
<evidence type="ECO:0000313" key="4">
    <source>
        <dbReference type="Proteomes" id="UP000243525"/>
    </source>
</evidence>
<dbReference type="AlphaFoldDB" id="A0A2T5BXP1"/>
<evidence type="ECO:0000313" key="3">
    <source>
        <dbReference type="EMBL" id="PTN05601.1"/>
    </source>
</evidence>
<gene>
    <name evidence="3" type="ORF">C8N47_12620</name>
</gene>